<organism evidence="2 3">
    <name type="scientific">Streptomyces wuyuanensis</name>
    <dbReference type="NCBI Taxonomy" id="1196353"/>
    <lineage>
        <taxon>Bacteria</taxon>
        <taxon>Bacillati</taxon>
        <taxon>Actinomycetota</taxon>
        <taxon>Actinomycetes</taxon>
        <taxon>Kitasatosporales</taxon>
        <taxon>Streptomycetaceae</taxon>
        <taxon>Streptomyces</taxon>
    </lineage>
</organism>
<evidence type="ECO:0000313" key="3">
    <source>
        <dbReference type="Proteomes" id="UP000199063"/>
    </source>
</evidence>
<name>A0A1H0DJN1_9ACTN</name>
<protein>
    <submittedName>
        <fullName evidence="2">Uncharacterized protein</fullName>
    </submittedName>
</protein>
<dbReference type="AlphaFoldDB" id="A0A1H0DJN1"/>
<feature type="region of interest" description="Disordered" evidence="1">
    <location>
        <begin position="1"/>
        <end position="38"/>
    </location>
</feature>
<evidence type="ECO:0000256" key="1">
    <source>
        <dbReference type="SAM" id="MobiDB-lite"/>
    </source>
</evidence>
<dbReference type="EMBL" id="FNHI01000034">
    <property type="protein sequence ID" value="SDN70375.1"/>
    <property type="molecule type" value="Genomic_DNA"/>
</dbReference>
<accession>A0A1H0DJN1</accession>
<proteinExistence type="predicted"/>
<reference evidence="3" key="1">
    <citation type="submission" date="2016-10" db="EMBL/GenBank/DDBJ databases">
        <authorList>
            <person name="Varghese N."/>
            <person name="Submissions S."/>
        </authorList>
    </citation>
    <scope>NUCLEOTIDE SEQUENCE [LARGE SCALE GENOMIC DNA]</scope>
    <source>
        <strain evidence="3">CGMCC 4.7042</strain>
    </source>
</reference>
<gene>
    <name evidence="2" type="ORF">SAMN05444921_13434</name>
</gene>
<evidence type="ECO:0000313" key="2">
    <source>
        <dbReference type="EMBL" id="SDN70375.1"/>
    </source>
</evidence>
<dbReference type="Proteomes" id="UP000199063">
    <property type="component" value="Unassembled WGS sequence"/>
</dbReference>
<sequence>MTRSMRTSALGALASQADQAQQVLGDGDQSMTVKPKAQ</sequence>
<keyword evidence="3" id="KW-1185">Reference proteome</keyword>